<protein>
    <submittedName>
        <fullName evidence="9">Sugar ABC transporter permease</fullName>
    </submittedName>
</protein>
<keyword evidence="4 7" id="KW-0812">Transmembrane</keyword>
<feature type="domain" description="ABC transmembrane type-1" evidence="8">
    <location>
        <begin position="80"/>
        <end position="270"/>
    </location>
</feature>
<dbReference type="GO" id="GO:0005886">
    <property type="term" value="C:plasma membrane"/>
    <property type="evidence" value="ECO:0007669"/>
    <property type="project" value="UniProtKB-SubCell"/>
</dbReference>
<comment type="similarity">
    <text evidence="7">Belongs to the binding-protein-dependent transport system permease family.</text>
</comment>
<evidence type="ECO:0000256" key="5">
    <source>
        <dbReference type="ARBA" id="ARBA00022989"/>
    </source>
</evidence>
<keyword evidence="10" id="KW-1185">Reference proteome</keyword>
<feature type="transmembrane region" description="Helical" evidence="7">
    <location>
        <begin position="249"/>
        <end position="270"/>
    </location>
</feature>
<comment type="caution">
    <text evidence="9">The sequence shown here is derived from an EMBL/GenBank/DDBJ whole genome shotgun (WGS) entry which is preliminary data.</text>
</comment>
<evidence type="ECO:0000313" key="10">
    <source>
        <dbReference type="Proteomes" id="UP000597444"/>
    </source>
</evidence>
<dbReference type="InterPro" id="IPR035906">
    <property type="entry name" value="MetI-like_sf"/>
</dbReference>
<dbReference type="Proteomes" id="UP000597444">
    <property type="component" value="Unassembled WGS sequence"/>
</dbReference>
<keyword evidence="3" id="KW-1003">Cell membrane</keyword>
<evidence type="ECO:0000256" key="6">
    <source>
        <dbReference type="ARBA" id="ARBA00023136"/>
    </source>
</evidence>
<dbReference type="EMBL" id="BNJK01000002">
    <property type="protein sequence ID" value="GHO99181.1"/>
    <property type="molecule type" value="Genomic_DNA"/>
</dbReference>
<proteinExistence type="inferred from homology"/>
<feature type="transmembrane region" description="Helical" evidence="7">
    <location>
        <begin position="190"/>
        <end position="212"/>
    </location>
</feature>
<dbReference type="AlphaFoldDB" id="A0A8J3J057"/>
<dbReference type="PROSITE" id="PS50928">
    <property type="entry name" value="ABC_TM1"/>
    <property type="match status" value="1"/>
</dbReference>
<keyword evidence="2 7" id="KW-0813">Transport</keyword>
<feature type="transmembrane region" description="Helical" evidence="7">
    <location>
        <begin position="20"/>
        <end position="42"/>
    </location>
</feature>
<keyword evidence="6 7" id="KW-0472">Membrane</keyword>
<reference evidence="9" key="1">
    <citation type="submission" date="2020-10" db="EMBL/GenBank/DDBJ databases">
        <title>Taxonomic study of unclassified bacteria belonging to the class Ktedonobacteria.</title>
        <authorList>
            <person name="Yabe S."/>
            <person name="Wang C.M."/>
            <person name="Zheng Y."/>
            <person name="Sakai Y."/>
            <person name="Cavaletti L."/>
            <person name="Monciardini P."/>
            <person name="Donadio S."/>
        </authorList>
    </citation>
    <scope>NUCLEOTIDE SEQUENCE</scope>
    <source>
        <strain evidence="9">ID150040</strain>
    </source>
</reference>
<feature type="transmembrane region" description="Helical" evidence="7">
    <location>
        <begin position="149"/>
        <end position="169"/>
    </location>
</feature>
<dbReference type="GO" id="GO:0055085">
    <property type="term" value="P:transmembrane transport"/>
    <property type="evidence" value="ECO:0007669"/>
    <property type="project" value="InterPro"/>
</dbReference>
<evidence type="ECO:0000313" key="9">
    <source>
        <dbReference type="EMBL" id="GHO99181.1"/>
    </source>
</evidence>
<dbReference type="PANTHER" id="PTHR43744">
    <property type="entry name" value="ABC TRANSPORTER PERMEASE PROTEIN MG189-RELATED-RELATED"/>
    <property type="match status" value="1"/>
</dbReference>
<accession>A0A8J3J057</accession>
<keyword evidence="5 7" id="KW-1133">Transmembrane helix</keyword>
<gene>
    <name evidence="9" type="ORF">KSF_092290</name>
</gene>
<dbReference type="RefSeq" id="WP_220209834.1">
    <property type="nucleotide sequence ID" value="NZ_BNJK01000002.1"/>
</dbReference>
<evidence type="ECO:0000256" key="3">
    <source>
        <dbReference type="ARBA" id="ARBA00022475"/>
    </source>
</evidence>
<evidence type="ECO:0000256" key="1">
    <source>
        <dbReference type="ARBA" id="ARBA00004651"/>
    </source>
</evidence>
<dbReference type="CDD" id="cd06261">
    <property type="entry name" value="TM_PBP2"/>
    <property type="match status" value="1"/>
</dbReference>
<evidence type="ECO:0000256" key="2">
    <source>
        <dbReference type="ARBA" id="ARBA00022448"/>
    </source>
</evidence>
<name>A0A8J3J057_9CHLR</name>
<comment type="subcellular location">
    <subcellularLocation>
        <location evidence="1 7">Cell membrane</location>
        <topology evidence="1 7">Multi-pass membrane protein</topology>
    </subcellularLocation>
</comment>
<evidence type="ECO:0000259" key="8">
    <source>
        <dbReference type="PROSITE" id="PS50928"/>
    </source>
</evidence>
<dbReference type="PANTHER" id="PTHR43744:SF8">
    <property type="entry name" value="SN-GLYCEROL-3-PHOSPHATE TRANSPORT SYSTEM PERMEASE PROTEIN UGPE"/>
    <property type="match status" value="1"/>
</dbReference>
<feature type="transmembrane region" description="Helical" evidence="7">
    <location>
        <begin position="115"/>
        <end position="137"/>
    </location>
</feature>
<dbReference type="InterPro" id="IPR000515">
    <property type="entry name" value="MetI-like"/>
</dbReference>
<dbReference type="Gene3D" id="1.10.3720.10">
    <property type="entry name" value="MetI-like"/>
    <property type="match status" value="1"/>
</dbReference>
<evidence type="ECO:0000256" key="4">
    <source>
        <dbReference type="ARBA" id="ARBA00022692"/>
    </source>
</evidence>
<evidence type="ECO:0000256" key="7">
    <source>
        <dbReference type="RuleBase" id="RU363032"/>
    </source>
</evidence>
<sequence>MSVVSVRRPKLLTYKTLPRFVSHLVLLVFSLIIVYPIAWVVLTSFKSQGELFTNLWGLPRSVAWQNYAHAWQLADLGTALFNSFVVALVTTALVIILSALAGYAFCAFNFRFSGAILLMFVLTMQAPVPIIPLYVLLVQLNLTDTYLGLIVPLVATGLPISIFIFWGYFQTLPGELRDAAFVDGCNQWTAFLRVIVPISGPAIASVGILEFIGAWNEYFLPLIIVRSPELRTLPLAIQVFFYAYRTTDWGQVFAALAIGAIPMIVVYLLLQRLFIQGLTSGVAKG</sequence>
<organism evidence="9 10">
    <name type="scientific">Reticulibacter mediterranei</name>
    <dbReference type="NCBI Taxonomy" id="2778369"/>
    <lineage>
        <taxon>Bacteria</taxon>
        <taxon>Bacillati</taxon>
        <taxon>Chloroflexota</taxon>
        <taxon>Ktedonobacteria</taxon>
        <taxon>Ktedonobacterales</taxon>
        <taxon>Reticulibacteraceae</taxon>
        <taxon>Reticulibacter</taxon>
    </lineage>
</organism>
<dbReference type="Pfam" id="PF00528">
    <property type="entry name" value="BPD_transp_1"/>
    <property type="match status" value="1"/>
</dbReference>
<feature type="transmembrane region" description="Helical" evidence="7">
    <location>
        <begin position="84"/>
        <end position="108"/>
    </location>
</feature>
<dbReference type="SUPFAM" id="SSF161098">
    <property type="entry name" value="MetI-like"/>
    <property type="match status" value="1"/>
</dbReference>